<keyword evidence="4" id="KW-0677">Repeat</keyword>
<dbReference type="Pfam" id="PF00168">
    <property type="entry name" value="C2"/>
    <property type="match status" value="5"/>
</dbReference>
<feature type="domain" description="C2" evidence="9">
    <location>
        <begin position="1332"/>
        <end position="1478"/>
    </location>
</feature>
<dbReference type="PANTHER" id="PTHR12546">
    <property type="entry name" value="FER-1-LIKE"/>
    <property type="match status" value="1"/>
</dbReference>
<dbReference type="InterPro" id="IPR012561">
    <property type="entry name" value="Ferlin_B-domain"/>
</dbReference>
<dbReference type="Pfam" id="PF08150">
    <property type="entry name" value="FerB"/>
    <property type="match status" value="1"/>
</dbReference>
<dbReference type="Gene3D" id="2.60.40.150">
    <property type="entry name" value="C2 domain"/>
    <property type="match status" value="5"/>
</dbReference>
<feature type="domain" description="C2" evidence="9">
    <location>
        <begin position="152"/>
        <end position="283"/>
    </location>
</feature>
<dbReference type="SMART" id="SM00239">
    <property type="entry name" value="C2"/>
    <property type="match status" value="5"/>
</dbReference>
<dbReference type="Pfam" id="PF22901">
    <property type="entry name" value="dsrm_Ferlin"/>
    <property type="match status" value="1"/>
</dbReference>
<dbReference type="InterPro" id="IPR035892">
    <property type="entry name" value="C2_domain_sf"/>
</dbReference>
<gene>
    <name evidence="10" type="ORF">PHYEVI_LOCUS10921</name>
</gene>
<keyword evidence="5" id="KW-0106">Calcium</keyword>
<dbReference type="GO" id="GO:0016020">
    <property type="term" value="C:membrane"/>
    <property type="evidence" value="ECO:0007669"/>
    <property type="project" value="UniProtKB-SubCell"/>
</dbReference>
<reference evidence="10" key="1">
    <citation type="submission" date="2022-01" db="EMBL/GenBank/DDBJ databases">
        <authorList>
            <person name="King R."/>
        </authorList>
    </citation>
    <scope>NUCLEOTIDE SEQUENCE</scope>
</reference>
<dbReference type="GO" id="GO:0046872">
    <property type="term" value="F:metal ion binding"/>
    <property type="evidence" value="ECO:0007669"/>
    <property type="project" value="UniProtKB-KW"/>
</dbReference>
<evidence type="ECO:0000256" key="3">
    <source>
        <dbReference type="ARBA" id="ARBA00022723"/>
    </source>
</evidence>
<evidence type="ECO:0000256" key="6">
    <source>
        <dbReference type="ARBA" id="ARBA00022989"/>
    </source>
</evidence>
<dbReference type="GO" id="GO:0007009">
    <property type="term" value="P:plasma membrane organization"/>
    <property type="evidence" value="ECO:0007669"/>
    <property type="project" value="TreeGrafter"/>
</dbReference>
<evidence type="ECO:0000313" key="11">
    <source>
        <dbReference type="Proteomes" id="UP001153712"/>
    </source>
</evidence>
<proteinExistence type="predicted"/>
<dbReference type="InterPro" id="IPR037723">
    <property type="entry name" value="C2D_Ferlin"/>
</dbReference>
<dbReference type="InterPro" id="IPR037724">
    <property type="entry name" value="C2E_Ferlin"/>
</dbReference>
<evidence type="ECO:0000256" key="1">
    <source>
        <dbReference type="ARBA" id="ARBA00004167"/>
    </source>
</evidence>
<feature type="domain" description="C2" evidence="9">
    <location>
        <begin position="1"/>
        <end position="111"/>
    </location>
</feature>
<sequence>MGSKKEVFLIAITILEGRHYVWPNMDSAVIIRIDNIQKSTTVKRNTDAPYYNEYFVFEFFSSLEDLLDKTIAISVVMPSTIWRHRKILGYISFDVATVWQQTNHQFYHKWAILSSMKTEAYVGPRGYLKLDISVLAKGEIPKVSPNVFNDEIEGNLLLPEGKFTERQKAKYIFEIYCCKNLANKPINFIQENTELTEKTKLLGPTTFVEITFAGVSVRTSTKKNTSSPQFNEKLTIIDLFPPLCQTIKIDVCYGDTIRKLVHSEKLINLRQISNDHDEGFLPTLGPIYLHLSTKNHLEGYAGTILMAMNTEVNDLILASTKKGTLVESIQPINEDKYFDSEGITLLTMIYEVTALSKKYTKKPVTILMTFGDTLIQKKTFDGIETTPINSTGGLRAAKLAKSYYFLNLFDEKPCLWIFKTVPYFKKRVYNSNILNKIARGLKLKLNEIEALFDADNSKETSLIASQKLLDVIDFVLAAGKKYIDIISSYSVEFNTKLDIQRTNLCIKEMTDIIEKTASLDGKYSNKKTFRKLQKVYNRIDVLINDVQDCWPDIILWLVHGVKQVALCKIPARDVIFSQVDEERGDFCGVQQTLSFHDHYPDKKHLAAKMEMKMFLILDRHKPACKAELPPEINYDSIETIPTCLTTKSKQRVELRCYIFQGKIIAGFDKTGLADTFVRIISQNQLKDTRVITKCLNPIWDQTLVFSDVVIDEFHFPSIILEIYDKDEMVTSEFIGRTIVKPYLNTHNNEYEPPKLTWIKVHYNEEVSAEVLSAFEYVELTENEGKSKRNSKIVSIPVEIKPQLVPYKMEVLFWGVRELGKVNFSCIKRPRISIFCGDNVLYSDTLENAHKNPNFEQQVKSLSLILPVEREYMPPLRLRMQDSRRFGVYTHAGVHITKISPFLVTPTLLEDRRKLLNHSSAHSLETCKSSSASTSKVETLHINMYQEENGIEQPEIATKRVGGLLYRMCSCVCRPLEEQESRIKSPSYSNTTYETFIATQEYVEDYDWWSKFHASIQDTKNVEEEAVKKIRTLKIYESELEQQPEFKGFADILTAFQIMKGKRTGDNMIDKVNISGVFKGSVRIYQWPLEGDYVGPDGYPLEDGIYNNYPDNTPQRFLLRVYIIRALGLRPKDLSGLSDPYLVLKLNDQILNDKSNYVAKNVNPDFGRCFEFKGTFPQDYLLKISVWDKDIGTADDLIGATEIDLENRFYSKHMASCGISEAYEETGYNAWRCPYRPSMILADLCKRYNLDEPAYEGHSVRIGGREFSSGGEEDVEVLALAALRRWKEMPAVGFPLVPEHVETRSLFHPTKPGIEQGKLQMWLDIFPASDLPPPPKVNVSIRKPEAYELRVVVWNTEDIVLDEDDFYSGDKKSDIYIKGWVIDPAQAQYTDVHYRSLTGEGNFNWRFVFRFDYLPTENKIVVRKKETVFSVEHTECKIPCQLTLQVWDNDTFSKDDFIGTVTLELAKLHRPAKAVNKCTLHIVEKGAPTINLFKIRRTKGWWPLRGVDRVTKMEICAGKIEAEMDLLAVADADKEPAGLGRREPQALPAPNRPDTSFSWLKNPFKALKFLMCKVYKWKLLFFLLIVVLVLMAVSFFYALPKTMLNAFFAHI</sequence>
<keyword evidence="3" id="KW-0479">Metal-binding</keyword>
<organism evidence="10 11">
    <name type="scientific">Phyllotreta striolata</name>
    <name type="common">Striped flea beetle</name>
    <name type="synonym">Crioceris striolata</name>
    <dbReference type="NCBI Taxonomy" id="444603"/>
    <lineage>
        <taxon>Eukaryota</taxon>
        <taxon>Metazoa</taxon>
        <taxon>Ecdysozoa</taxon>
        <taxon>Arthropoda</taxon>
        <taxon>Hexapoda</taxon>
        <taxon>Insecta</taxon>
        <taxon>Pterygota</taxon>
        <taxon>Neoptera</taxon>
        <taxon>Endopterygota</taxon>
        <taxon>Coleoptera</taxon>
        <taxon>Polyphaga</taxon>
        <taxon>Cucujiformia</taxon>
        <taxon>Chrysomeloidea</taxon>
        <taxon>Chrysomelidae</taxon>
        <taxon>Galerucinae</taxon>
        <taxon>Alticini</taxon>
        <taxon>Phyllotreta</taxon>
    </lineage>
</organism>
<dbReference type="OrthoDB" id="10059618at2759"/>
<dbReference type="InterPro" id="IPR055072">
    <property type="entry name" value="Ferlin_DSRM"/>
</dbReference>
<dbReference type="CDD" id="cd04037">
    <property type="entry name" value="C2E_Ferlin"/>
    <property type="match status" value="1"/>
</dbReference>
<dbReference type="SMART" id="SM01202">
    <property type="entry name" value="FerI"/>
    <property type="match status" value="1"/>
</dbReference>
<accession>A0A9N9XUC5</accession>
<name>A0A9N9XUC5_PHYSR</name>
<dbReference type="InterPro" id="IPR000008">
    <property type="entry name" value="C2_dom"/>
</dbReference>
<evidence type="ECO:0000256" key="7">
    <source>
        <dbReference type="ARBA" id="ARBA00023136"/>
    </source>
</evidence>
<evidence type="ECO:0000256" key="8">
    <source>
        <dbReference type="SAM" id="Phobius"/>
    </source>
</evidence>
<feature type="domain" description="C2" evidence="9">
    <location>
        <begin position="635"/>
        <end position="758"/>
    </location>
</feature>
<keyword evidence="7 8" id="KW-0472">Membrane</keyword>
<evidence type="ECO:0000259" key="9">
    <source>
        <dbReference type="PROSITE" id="PS50004"/>
    </source>
</evidence>
<dbReference type="PANTHER" id="PTHR12546:SF60">
    <property type="entry name" value="MISFIRE, ISOFORM F"/>
    <property type="match status" value="1"/>
</dbReference>
<comment type="subcellular location">
    <subcellularLocation>
        <location evidence="1">Membrane</location>
        <topology evidence="1">Single-pass membrane protein</topology>
    </subcellularLocation>
</comment>
<dbReference type="InterPro" id="IPR032362">
    <property type="entry name" value="Ferlin_C"/>
</dbReference>
<dbReference type="InterPro" id="IPR037721">
    <property type="entry name" value="Ferlin"/>
</dbReference>
<dbReference type="CDD" id="cd04017">
    <property type="entry name" value="C2D_Ferlin"/>
    <property type="match status" value="1"/>
</dbReference>
<dbReference type="Pfam" id="PF16165">
    <property type="entry name" value="Ferlin_C"/>
    <property type="match status" value="1"/>
</dbReference>
<evidence type="ECO:0000256" key="2">
    <source>
        <dbReference type="ARBA" id="ARBA00022692"/>
    </source>
</evidence>
<keyword evidence="11" id="KW-1185">Reference proteome</keyword>
<feature type="transmembrane region" description="Helical" evidence="8">
    <location>
        <begin position="1578"/>
        <end position="1598"/>
    </location>
</feature>
<dbReference type="InterPro" id="IPR037725">
    <property type="entry name" value="C2F_Ferlin"/>
</dbReference>
<evidence type="ECO:0000313" key="10">
    <source>
        <dbReference type="EMBL" id="CAG9864670.1"/>
    </source>
</evidence>
<dbReference type="CDD" id="cd08374">
    <property type="entry name" value="C2F_Ferlin"/>
    <property type="match status" value="1"/>
</dbReference>
<dbReference type="SUPFAM" id="SSF49562">
    <property type="entry name" value="C2 domain (Calcium/lipid-binding domain, CaLB)"/>
    <property type="match status" value="6"/>
</dbReference>
<feature type="domain" description="C2" evidence="9">
    <location>
        <begin position="1099"/>
        <end position="1217"/>
    </location>
</feature>
<keyword evidence="6 8" id="KW-1133">Transmembrane helix</keyword>
<dbReference type="InterPro" id="IPR012968">
    <property type="entry name" value="FerIin_dom"/>
</dbReference>
<dbReference type="Proteomes" id="UP001153712">
    <property type="component" value="Chromosome 8"/>
</dbReference>
<dbReference type="EMBL" id="OU900101">
    <property type="protein sequence ID" value="CAG9864670.1"/>
    <property type="molecule type" value="Genomic_DNA"/>
</dbReference>
<dbReference type="PROSITE" id="PS50004">
    <property type="entry name" value="C2"/>
    <property type="match status" value="5"/>
</dbReference>
<keyword evidence="2 8" id="KW-0812">Transmembrane</keyword>
<protein>
    <recommendedName>
        <fullName evidence="9">C2 domain-containing protein</fullName>
    </recommendedName>
</protein>
<dbReference type="SMART" id="SM01201">
    <property type="entry name" value="FerB"/>
    <property type="match status" value="1"/>
</dbReference>
<evidence type="ECO:0000256" key="5">
    <source>
        <dbReference type="ARBA" id="ARBA00022837"/>
    </source>
</evidence>
<evidence type="ECO:0000256" key="4">
    <source>
        <dbReference type="ARBA" id="ARBA00022737"/>
    </source>
</evidence>
<dbReference type="Pfam" id="PF08151">
    <property type="entry name" value="FerI"/>
    <property type="match status" value="1"/>
</dbReference>